<accession>A0A495ICB5</accession>
<dbReference type="OrthoDB" id="5517693at2"/>
<dbReference type="AlphaFoldDB" id="A0A495ICB5"/>
<organism evidence="1 2">
    <name type="scientific">Frondihabitans australicus</name>
    <dbReference type="NCBI Taxonomy" id="386892"/>
    <lineage>
        <taxon>Bacteria</taxon>
        <taxon>Bacillati</taxon>
        <taxon>Actinomycetota</taxon>
        <taxon>Actinomycetes</taxon>
        <taxon>Micrococcales</taxon>
        <taxon>Microbacteriaceae</taxon>
        <taxon>Frondihabitans</taxon>
    </lineage>
</organism>
<dbReference type="RefSeq" id="WP_121368491.1">
    <property type="nucleotide sequence ID" value="NZ_RBKS01000001.1"/>
</dbReference>
<dbReference type="EMBL" id="RBKS01000001">
    <property type="protein sequence ID" value="RKR73647.1"/>
    <property type="molecule type" value="Genomic_DNA"/>
</dbReference>
<comment type="caution">
    <text evidence="1">The sequence shown here is derived from an EMBL/GenBank/DDBJ whole genome shotgun (WGS) entry which is preliminary data.</text>
</comment>
<proteinExistence type="predicted"/>
<keyword evidence="2" id="KW-1185">Reference proteome</keyword>
<reference evidence="1 2" key="1">
    <citation type="submission" date="2018-10" db="EMBL/GenBank/DDBJ databases">
        <title>Sequencing the genomes of 1000 actinobacteria strains.</title>
        <authorList>
            <person name="Klenk H.-P."/>
        </authorList>
    </citation>
    <scope>NUCLEOTIDE SEQUENCE [LARGE SCALE GENOMIC DNA]</scope>
    <source>
        <strain evidence="1 2">DSM 17894</strain>
    </source>
</reference>
<evidence type="ECO:0000313" key="1">
    <source>
        <dbReference type="EMBL" id="RKR73647.1"/>
    </source>
</evidence>
<protein>
    <submittedName>
        <fullName evidence="1">Uncharacterized protein</fullName>
    </submittedName>
</protein>
<gene>
    <name evidence="1" type="ORF">C8E83_0741</name>
</gene>
<dbReference type="Proteomes" id="UP000280008">
    <property type="component" value="Unassembled WGS sequence"/>
</dbReference>
<name>A0A495ICB5_9MICO</name>
<evidence type="ECO:0000313" key="2">
    <source>
        <dbReference type="Proteomes" id="UP000280008"/>
    </source>
</evidence>
<sequence length="324" mass="36386">MDPVPLALRSTDLVHAGFDDRDVRDRAARGQLARVTRGSYLPSEDWRSLDARQKYVSLIHAVVSGFERQCAVSHWSAAAVWGLPVPDEWPRHVEVIDPARSTAQLASRIRRRPGTLRRADVLPRESTWITSAARTATDIALTGPFEEAVLVFDHGLRLGLFTTSDIERELAGRPGARRSRSAASALGFADGAAEYAGESFSRCGMAARGLLMPTLQEESRRGWRLIAKADFWWESSGIVGEFDGDWKYSDPRWLRGRTPAEAIADEKRRQNELAAHPRVRTIVRWDYAVARNPDELARRLLAAGVPRVRPPAGRRTVERRTHRR</sequence>